<evidence type="ECO:0000256" key="7">
    <source>
        <dbReference type="SAM" id="Phobius"/>
    </source>
</evidence>
<dbReference type="AlphaFoldDB" id="A0A1X2F5A4"/>
<dbReference type="Pfam" id="PF07690">
    <property type="entry name" value="MFS_1"/>
    <property type="match status" value="1"/>
</dbReference>
<dbReference type="SUPFAM" id="SSF103473">
    <property type="entry name" value="MFS general substrate transporter"/>
    <property type="match status" value="1"/>
</dbReference>
<dbReference type="Gene3D" id="1.20.1250.20">
    <property type="entry name" value="MFS general substrate transporter like domains"/>
    <property type="match status" value="1"/>
</dbReference>
<name>A0A1X2F5A4_MYCSZ</name>
<keyword evidence="3" id="KW-1003">Cell membrane</keyword>
<evidence type="ECO:0000256" key="6">
    <source>
        <dbReference type="ARBA" id="ARBA00023136"/>
    </source>
</evidence>
<evidence type="ECO:0000259" key="8">
    <source>
        <dbReference type="PROSITE" id="PS50850"/>
    </source>
</evidence>
<feature type="transmembrane region" description="Helical" evidence="7">
    <location>
        <begin position="115"/>
        <end position="136"/>
    </location>
</feature>
<proteinExistence type="predicted"/>
<sequence>MEHGALDSQPPQAPDQLDARLLRIAGVCVLATLMAIVDTTVVTVAQRTFVAAFETTQAVVAWTMTGYTLAMAAVIPLAGWAADRFGTKRLVMGSLAAFTLGSLLCALAPNIGLLIAFRVVQGLGGGMLMPLVLTILTREAGPKRMGRVMAVLGIPMLLGPVFGPVLGGWLIDSYSWQWIFWINLPIGLIAFTLAGIVLPQDHSRPSETFDLVGMLLLSPGLATFLYGVSVIPSRGTAADRHVWIPVVIGLSLITGFVFHALYRADHPLIDLRLFTNRVVTLANAAMFFFAASFFGAGLLFPSYFQELLHQTPLQAGVSMVPRGIGAMLTMPVAGSLMDKRGPRKILMVGITLIALGMGVFAYGVAKQANYVPTLLIGLTIMGLGMGCTMIPLSAAAVQTLAPHQIARGSTLFNVNQQVAASVGTALMSVLLTSQFNRSANVAAANKIDMLREDAARRGVPVDPATMPRQALDPQFAGNLLRDLSHAYTAVFVVAVVLVVLTVIPVVFLPKRPEPLGRHNTS</sequence>
<dbReference type="PANTHER" id="PTHR42718">
    <property type="entry name" value="MAJOR FACILITATOR SUPERFAMILY MULTIDRUG TRANSPORTER MFSC"/>
    <property type="match status" value="1"/>
</dbReference>
<keyword evidence="4 7" id="KW-0812">Transmembrane</keyword>
<dbReference type="NCBIfam" id="TIGR00711">
    <property type="entry name" value="efflux_EmrB"/>
    <property type="match status" value="1"/>
</dbReference>
<dbReference type="GO" id="GO:0005886">
    <property type="term" value="C:plasma membrane"/>
    <property type="evidence" value="ECO:0007669"/>
    <property type="project" value="UniProtKB-SubCell"/>
</dbReference>
<evidence type="ECO:0000256" key="5">
    <source>
        <dbReference type="ARBA" id="ARBA00022989"/>
    </source>
</evidence>
<feature type="transmembrane region" description="Helical" evidence="7">
    <location>
        <begin position="21"/>
        <end position="45"/>
    </location>
</feature>
<evidence type="ECO:0000256" key="3">
    <source>
        <dbReference type="ARBA" id="ARBA00022475"/>
    </source>
</evidence>
<evidence type="ECO:0000256" key="4">
    <source>
        <dbReference type="ARBA" id="ARBA00022692"/>
    </source>
</evidence>
<dbReference type="RefSeq" id="WP_085669743.1">
    <property type="nucleotide sequence ID" value="NZ_LQPW01000023.1"/>
</dbReference>
<dbReference type="PANTHER" id="PTHR42718:SF46">
    <property type="entry name" value="BLR6921 PROTEIN"/>
    <property type="match status" value="1"/>
</dbReference>
<evidence type="ECO:0000313" key="9">
    <source>
        <dbReference type="EMBL" id="ORX13611.1"/>
    </source>
</evidence>
<comment type="caution">
    <text evidence="9">The sequence shown here is derived from an EMBL/GenBank/DDBJ whole genome shotgun (WGS) entry which is preliminary data.</text>
</comment>
<dbReference type="InterPro" id="IPR011701">
    <property type="entry name" value="MFS"/>
</dbReference>
<dbReference type="GO" id="GO:0022857">
    <property type="term" value="F:transmembrane transporter activity"/>
    <property type="evidence" value="ECO:0007669"/>
    <property type="project" value="InterPro"/>
</dbReference>
<dbReference type="InterPro" id="IPR036259">
    <property type="entry name" value="MFS_trans_sf"/>
</dbReference>
<feature type="transmembrane region" description="Helical" evidence="7">
    <location>
        <begin position="90"/>
        <end position="109"/>
    </location>
</feature>
<comment type="subcellular location">
    <subcellularLocation>
        <location evidence="1">Cell membrane</location>
        <topology evidence="1">Multi-pass membrane protein</topology>
    </subcellularLocation>
</comment>
<dbReference type="PROSITE" id="PS50850">
    <property type="entry name" value="MFS"/>
    <property type="match status" value="1"/>
</dbReference>
<organism evidence="9 10">
    <name type="scientific">Mycobacterium szulgai</name>
    <dbReference type="NCBI Taxonomy" id="1787"/>
    <lineage>
        <taxon>Bacteria</taxon>
        <taxon>Bacillati</taxon>
        <taxon>Actinomycetota</taxon>
        <taxon>Actinomycetes</taxon>
        <taxon>Mycobacteriales</taxon>
        <taxon>Mycobacteriaceae</taxon>
        <taxon>Mycobacterium</taxon>
    </lineage>
</organism>
<feature type="domain" description="Major facilitator superfamily (MFS) profile" evidence="8">
    <location>
        <begin position="24"/>
        <end position="513"/>
    </location>
</feature>
<feature type="transmembrane region" description="Helical" evidence="7">
    <location>
        <begin position="371"/>
        <end position="397"/>
    </location>
</feature>
<dbReference type="Gene3D" id="1.20.1720.10">
    <property type="entry name" value="Multidrug resistance protein D"/>
    <property type="match status" value="1"/>
</dbReference>
<accession>A0A1X2F5A4</accession>
<evidence type="ECO:0000256" key="2">
    <source>
        <dbReference type="ARBA" id="ARBA00022448"/>
    </source>
</evidence>
<keyword evidence="2" id="KW-0813">Transport</keyword>
<protein>
    <submittedName>
        <fullName evidence="9">MFS transporter</fullName>
    </submittedName>
</protein>
<gene>
    <name evidence="9" type="ORF">AWC27_21430</name>
</gene>
<feature type="transmembrane region" description="Helical" evidence="7">
    <location>
        <begin position="486"/>
        <end position="508"/>
    </location>
</feature>
<dbReference type="InterPro" id="IPR020846">
    <property type="entry name" value="MFS_dom"/>
</dbReference>
<dbReference type="EMBL" id="LQPW01000023">
    <property type="protein sequence ID" value="ORX13611.1"/>
    <property type="molecule type" value="Genomic_DNA"/>
</dbReference>
<reference evidence="9 10" key="1">
    <citation type="submission" date="2016-01" db="EMBL/GenBank/DDBJ databases">
        <title>The new phylogeny of the genus Mycobacterium.</title>
        <authorList>
            <person name="Tarcisio F."/>
            <person name="Conor M."/>
            <person name="Antonella G."/>
            <person name="Elisabetta G."/>
            <person name="Giulia F.S."/>
            <person name="Sara T."/>
            <person name="Anna F."/>
            <person name="Clotilde B."/>
            <person name="Roberto B."/>
            <person name="Veronica D.S."/>
            <person name="Fabio R."/>
            <person name="Monica P."/>
            <person name="Olivier J."/>
            <person name="Enrico T."/>
            <person name="Nicola S."/>
        </authorList>
    </citation>
    <scope>NUCLEOTIDE SEQUENCE [LARGE SCALE GENOMIC DNA]</scope>
    <source>
        <strain evidence="9 10">DSM 44166</strain>
    </source>
</reference>
<dbReference type="Proteomes" id="UP000193317">
    <property type="component" value="Unassembled WGS sequence"/>
</dbReference>
<feature type="transmembrane region" description="Helical" evidence="7">
    <location>
        <begin position="312"/>
        <end position="333"/>
    </location>
</feature>
<feature type="transmembrane region" description="Helical" evidence="7">
    <location>
        <begin position="57"/>
        <end position="78"/>
    </location>
</feature>
<feature type="transmembrane region" description="Helical" evidence="7">
    <location>
        <begin position="148"/>
        <end position="171"/>
    </location>
</feature>
<feature type="transmembrane region" description="Helical" evidence="7">
    <location>
        <begin position="243"/>
        <end position="262"/>
    </location>
</feature>
<dbReference type="InterPro" id="IPR004638">
    <property type="entry name" value="EmrB-like"/>
</dbReference>
<keyword evidence="6 7" id="KW-0472">Membrane</keyword>
<evidence type="ECO:0000313" key="10">
    <source>
        <dbReference type="Proteomes" id="UP000193317"/>
    </source>
</evidence>
<evidence type="ECO:0000256" key="1">
    <source>
        <dbReference type="ARBA" id="ARBA00004651"/>
    </source>
</evidence>
<feature type="transmembrane region" description="Helical" evidence="7">
    <location>
        <begin position="274"/>
        <end position="300"/>
    </location>
</feature>
<feature type="transmembrane region" description="Helical" evidence="7">
    <location>
        <begin position="211"/>
        <end position="231"/>
    </location>
</feature>
<dbReference type="OrthoDB" id="9812221at2"/>
<keyword evidence="5 7" id="KW-1133">Transmembrane helix</keyword>
<dbReference type="CDD" id="cd17503">
    <property type="entry name" value="MFS_LmrB_MDR_like"/>
    <property type="match status" value="1"/>
</dbReference>
<feature type="transmembrane region" description="Helical" evidence="7">
    <location>
        <begin position="345"/>
        <end position="365"/>
    </location>
</feature>
<keyword evidence="10" id="KW-1185">Reference proteome</keyword>
<feature type="transmembrane region" description="Helical" evidence="7">
    <location>
        <begin position="177"/>
        <end position="199"/>
    </location>
</feature>